<comment type="caution">
    <text evidence="1">The sequence shown here is derived from an EMBL/GenBank/DDBJ whole genome shotgun (WGS) entry which is preliminary data.</text>
</comment>
<protein>
    <submittedName>
        <fullName evidence="1">Uncharacterized protein</fullName>
    </submittedName>
</protein>
<name>A0A2V1P6S1_9RHOB</name>
<proteinExistence type="predicted"/>
<dbReference type="EMBL" id="QETF01000005">
    <property type="protein sequence ID" value="PWG17514.1"/>
    <property type="molecule type" value="Genomic_DNA"/>
</dbReference>
<reference evidence="2" key="1">
    <citation type="submission" date="2018-05" db="EMBL/GenBank/DDBJ databases">
        <authorList>
            <person name="Du Z."/>
            <person name="Wang X."/>
        </authorList>
    </citation>
    <scope>NUCLEOTIDE SEQUENCE [LARGE SCALE GENOMIC DNA]</scope>
    <source>
        <strain evidence="2">WDS4C29</strain>
    </source>
</reference>
<keyword evidence="2" id="KW-1185">Reference proteome</keyword>
<sequence length="291" mass="33244">MQIVYHIGANCTDEDRLLKSLLRNADTFAAQGIKVPGPSKYRRLLRETIQGLDGRPPAPDTREILLDAIVDEEECNRLVMSNDQFMCVHRRIFDQGQLYRLGDEKFTGLDAIFHSDEIELFLALRNPATWLPAVFDAIPDDNFAEFMHGLAPADMRWSALVDRIRELIPRATLTVWCNEDTPLIWSQLIREISGVDPLTKISGGFDLLSSIMSEDGMKRFVAYLRSHPPQTEVQKRRIISAFLEKYALDEAIEDEIDLPGWTEETIDFLTQAYEEDCQRIARMPGVNFIAP</sequence>
<evidence type="ECO:0000313" key="1">
    <source>
        <dbReference type="EMBL" id="PWG17514.1"/>
    </source>
</evidence>
<dbReference type="Proteomes" id="UP000245293">
    <property type="component" value="Unassembled WGS sequence"/>
</dbReference>
<organism evidence="1 2">
    <name type="scientific">Salibaculum griseiflavum</name>
    <dbReference type="NCBI Taxonomy" id="1914409"/>
    <lineage>
        <taxon>Bacteria</taxon>
        <taxon>Pseudomonadati</taxon>
        <taxon>Pseudomonadota</taxon>
        <taxon>Alphaproteobacteria</taxon>
        <taxon>Rhodobacterales</taxon>
        <taxon>Roseobacteraceae</taxon>
        <taxon>Salibaculum</taxon>
    </lineage>
</organism>
<accession>A0A2V1P6S1</accession>
<dbReference type="OrthoDB" id="7816979at2"/>
<dbReference type="AlphaFoldDB" id="A0A2V1P6S1"/>
<gene>
    <name evidence="1" type="ORF">DFK10_06135</name>
</gene>
<evidence type="ECO:0000313" key="2">
    <source>
        <dbReference type="Proteomes" id="UP000245293"/>
    </source>
</evidence>